<evidence type="ECO:0000256" key="2">
    <source>
        <dbReference type="ARBA" id="ARBA00023125"/>
    </source>
</evidence>
<dbReference type="Pfam" id="PF01022">
    <property type="entry name" value="HTH_5"/>
    <property type="match status" value="1"/>
</dbReference>
<gene>
    <name evidence="4" type="ORF">LSJ_0416</name>
</gene>
<evidence type="ECO:0000256" key="3">
    <source>
        <dbReference type="ARBA" id="ARBA00023163"/>
    </source>
</evidence>
<dbReference type="Gene3D" id="1.10.10.10">
    <property type="entry name" value="Winged helix-like DNA-binding domain superfamily/Winged helix DNA-binding domain"/>
    <property type="match status" value="1"/>
</dbReference>
<sequence length="118" mass="13511">MKERVSIMSVSQLSKVQNEALDNFVENFDIINALADRNRQKIIVLLFGNLESGMTVTAITNNMSITQPAVSHHLKILRDSGIVAYRKDGLQSYYYLTLQEPLEKLENISRNLRLELEE</sequence>
<dbReference type="InterPro" id="IPR036388">
    <property type="entry name" value="WH-like_DNA-bd_sf"/>
</dbReference>
<dbReference type="InterPro" id="IPR051081">
    <property type="entry name" value="HTH_MetalResp_TranReg"/>
</dbReference>
<dbReference type="AlphaFoldDB" id="A0A089QEB4"/>
<dbReference type="PANTHER" id="PTHR33154:SF33">
    <property type="entry name" value="TRANSCRIPTIONAL REPRESSOR SDPR"/>
    <property type="match status" value="1"/>
</dbReference>
<evidence type="ECO:0000256" key="1">
    <source>
        <dbReference type="ARBA" id="ARBA00023015"/>
    </source>
</evidence>
<proteinExistence type="predicted"/>
<dbReference type="CDD" id="cd00090">
    <property type="entry name" value="HTH_ARSR"/>
    <property type="match status" value="1"/>
</dbReference>
<dbReference type="NCBIfam" id="NF033788">
    <property type="entry name" value="HTH_metalloreg"/>
    <property type="match status" value="1"/>
</dbReference>
<dbReference type="Proteomes" id="UP000029488">
    <property type="component" value="Chromosome"/>
</dbReference>
<keyword evidence="1" id="KW-0805">Transcription regulation</keyword>
<accession>A0A089QEB4</accession>
<evidence type="ECO:0000313" key="5">
    <source>
        <dbReference type="Proteomes" id="UP000029488"/>
    </source>
</evidence>
<dbReference type="SUPFAM" id="SSF46785">
    <property type="entry name" value="Winged helix' DNA-binding domain"/>
    <property type="match status" value="1"/>
</dbReference>
<organism evidence="4 5">
    <name type="scientific">Ligilactobacillus salivarius</name>
    <dbReference type="NCBI Taxonomy" id="1624"/>
    <lineage>
        <taxon>Bacteria</taxon>
        <taxon>Bacillati</taxon>
        <taxon>Bacillota</taxon>
        <taxon>Bacilli</taxon>
        <taxon>Lactobacillales</taxon>
        <taxon>Lactobacillaceae</taxon>
        <taxon>Ligilactobacillus</taxon>
    </lineage>
</organism>
<dbReference type="GO" id="GO:0003700">
    <property type="term" value="F:DNA-binding transcription factor activity"/>
    <property type="evidence" value="ECO:0007669"/>
    <property type="project" value="InterPro"/>
</dbReference>
<keyword evidence="3" id="KW-0804">Transcription</keyword>
<evidence type="ECO:0000313" key="4">
    <source>
        <dbReference type="EMBL" id="AIR10138.1"/>
    </source>
</evidence>
<dbReference type="PRINTS" id="PR00778">
    <property type="entry name" value="HTHARSR"/>
</dbReference>
<protein>
    <submittedName>
        <fullName evidence="4">Transcriptional regulator, ArsR family</fullName>
    </submittedName>
</protein>
<dbReference type="InterPro" id="IPR036390">
    <property type="entry name" value="WH_DNA-bd_sf"/>
</dbReference>
<dbReference type="GO" id="GO:0003677">
    <property type="term" value="F:DNA binding"/>
    <property type="evidence" value="ECO:0007669"/>
    <property type="project" value="UniProtKB-KW"/>
</dbReference>
<reference evidence="4 5" key="1">
    <citation type="journal article" date="2014" name="BMC Genomics">
        <title>Unusual genome complexity in Lactobacillus salivarius JCM1046.</title>
        <authorList>
            <person name="Raftis E.J."/>
            <person name="Forde B.M."/>
            <person name="Claesson M.J."/>
            <person name="O'Toole P.W."/>
        </authorList>
    </citation>
    <scope>NUCLEOTIDE SEQUENCE [LARGE SCALE GENOMIC DNA]</scope>
    <source>
        <strain evidence="4 5">JCM1046</strain>
    </source>
</reference>
<keyword evidence="2" id="KW-0238">DNA-binding</keyword>
<dbReference type="EMBL" id="CP007646">
    <property type="protein sequence ID" value="AIR10138.1"/>
    <property type="molecule type" value="Genomic_DNA"/>
</dbReference>
<dbReference type="SMART" id="SM00418">
    <property type="entry name" value="HTH_ARSR"/>
    <property type="match status" value="1"/>
</dbReference>
<dbReference type="InterPro" id="IPR011991">
    <property type="entry name" value="ArsR-like_HTH"/>
</dbReference>
<dbReference type="InterPro" id="IPR001845">
    <property type="entry name" value="HTH_ArsR_DNA-bd_dom"/>
</dbReference>
<name>A0A089QEB4_9LACO</name>
<dbReference type="PROSITE" id="PS50987">
    <property type="entry name" value="HTH_ARSR_2"/>
    <property type="match status" value="1"/>
</dbReference>
<dbReference type="KEGG" id="lsj:LSJ_0416"/>
<dbReference type="PANTHER" id="PTHR33154">
    <property type="entry name" value="TRANSCRIPTIONAL REGULATOR, ARSR FAMILY"/>
    <property type="match status" value="1"/>
</dbReference>